<name>A0AAW1VZJ5_RUBAR</name>
<evidence type="ECO:0000256" key="1">
    <source>
        <dbReference type="SAM" id="MobiDB-lite"/>
    </source>
</evidence>
<protein>
    <submittedName>
        <fullName evidence="2">Uncharacterized protein</fullName>
    </submittedName>
</protein>
<reference evidence="2 3" key="1">
    <citation type="journal article" date="2023" name="G3 (Bethesda)">
        <title>A chromosome-length genome assembly and annotation of blackberry (Rubus argutus, cv. 'Hillquist').</title>
        <authorList>
            <person name="Bruna T."/>
            <person name="Aryal R."/>
            <person name="Dudchenko O."/>
            <person name="Sargent D.J."/>
            <person name="Mead D."/>
            <person name="Buti M."/>
            <person name="Cavallini A."/>
            <person name="Hytonen T."/>
            <person name="Andres J."/>
            <person name="Pham M."/>
            <person name="Weisz D."/>
            <person name="Mascagni F."/>
            <person name="Usai G."/>
            <person name="Natali L."/>
            <person name="Bassil N."/>
            <person name="Fernandez G.E."/>
            <person name="Lomsadze A."/>
            <person name="Armour M."/>
            <person name="Olukolu B."/>
            <person name="Poorten T."/>
            <person name="Britton C."/>
            <person name="Davik J."/>
            <person name="Ashrafi H."/>
            <person name="Aiden E.L."/>
            <person name="Borodovsky M."/>
            <person name="Worthington M."/>
        </authorList>
    </citation>
    <scope>NUCLEOTIDE SEQUENCE [LARGE SCALE GENOMIC DNA]</scope>
    <source>
        <strain evidence="2">PI 553951</strain>
    </source>
</reference>
<gene>
    <name evidence="2" type="ORF">M0R45_036399</name>
</gene>
<dbReference type="Proteomes" id="UP001457282">
    <property type="component" value="Unassembled WGS sequence"/>
</dbReference>
<keyword evidence="3" id="KW-1185">Reference proteome</keyword>
<organism evidence="2 3">
    <name type="scientific">Rubus argutus</name>
    <name type="common">Southern blackberry</name>
    <dbReference type="NCBI Taxonomy" id="59490"/>
    <lineage>
        <taxon>Eukaryota</taxon>
        <taxon>Viridiplantae</taxon>
        <taxon>Streptophyta</taxon>
        <taxon>Embryophyta</taxon>
        <taxon>Tracheophyta</taxon>
        <taxon>Spermatophyta</taxon>
        <taxon>Magnoliopsida</taxon>
        <taxon>eudicotyledons</taxon>
        <taxon>Gunneridae</taxon>
        <taxon>Pentapetalae</taxon>
        <taxon>rosids</taxon>
        <taxon>fabids</taxon>
        <taxon>Rosales</taxon>
        <taxon>Rosaceae</taxon>
        <taxon>Rosoideae</taxon>
        <taxon>Rosoideae incertae sedis</taxon>
        <taxon>Rubus</taxon>
    </lineage>
</organism>
<accession>A0AAW1VZJ5</accession>
<feature type="region of interest" description="Disordered" evidence="1">
    <location>
        <begin position="1"/>
        <end position="34"/>
    </location>
</feature>
<evidence type="ECO:0000313" key="3">
    <source>
        <dbReference type="Proteomes" id="UP001457282"/>
    </source>
</evidence>
<sequence length="86" mass="8871">MERRNAAAALMRTHGLGGGEGARRGGERASSSGVVADSFSFPEKAAWIAERSKGSAVTTERGGAGWEAGDVIWVDPAGHGSGHRHI</sequence>
<evidence type="ECO:0000313" key="2">
    <source>
        <dbReference type="EMBL" id="KAK9912537.1"/>
    </source>
</evidence>
<proteinExistence type="predicted"/>
<dbReference type="EMBL" id="JBEDUW010000007">
    <property type="protein sequence ID" value="KAK9912537.1"/>
    <property type="molecule type" value="Genomic_DNA"/>
</dbReference>
<dbReference type="AlphaFoldDB" id="A0AAW1VZJ5"/>
<comment type="caution">
    <text evidence="2">The sequence shown here is derived from an EMBL/GenBank/DDBJ whole genome shotgun (WGS) entry which is preliminary data.</text>
</comment>